<feature type="region of interest" description="Disordered" evidence="1">
    <location>
        <begin position="1"/>
        <end position="124"/>
    </location>
</feature>
<feature type="compositionally biased region" description="Basic and acidic residues" evidence="1">
    <location>
        <begin position="62"/>
        <end position="75"/>
    </location>
</feature>
<proteinExistence type="predicted"/>
<evidence type="ECO:0000313" key="2">
    <source>
        <dbReference type="EMBL" id="KAF6318684.1"/>
    </source>
</evidence>
<dbReference type="AlphaFoldDB" id="A0A7J7V0T4"/>
<evidence type="ECO:0000256" key="1">
    <source>
        <dbReference type="SAM" id="MobiDB-lite"/>
    </source>
</evidence>
<keyword evidence="3" id="KW-1185">Reference proteome</keyword>
<gene>
    <name evidence="2" type="ORF">mPipKuh1_008666</name>
</gene>
<feature type="compositionally biased region" description="Basic and acidic residues" evidence="1">
    <location>
        <begin position="98"/>
        <end position="112"/>
    </location>
</feature>
<reference evidence="2 3" key="1">
    <citation type="journal article" date="2020" name="Nature">
        <title>Six reference-quality genomes reveal evolution of bat adaptations.</title>
        <authorList>
            <person name="Jebb D."/>
            <person name="Huang Z."/>
            <person name="Pippel M."/>
            <person name="Hughes G.M."/>
            <person name="Lavrichenko K."/>
            <person name="Devanna P."/>
            <person name="Winkler S."/>
            <person name="Jermiin L.S."/>
            <person name="Skirmuntt E.C."/>
            <person name="Katzourakis A."/>
            <person name="Burkitt-Gray L."/>
            <person name="Ray D.A."/>
            <person name="Sullivan K.A.M."/>
            <person name="Roscito J.G."/>
            <person name="Kirilenko B.M."/>
            <person name="Davalos L.M."/>
            <person name="Corthals A.P."/>
            <person name="Power M.L."/>
            <person name="Jones G."/>
            <person name="Ransome R.D."/>
            <person name="Dechmann D.K.N."/>
            <person name="Locatelli A.G."/>
            <person name="Puechmaille S.J."/>
            <person name="Fedrigo O."/>
            <person name="Jarvis E.D."/>
            <person name="Hiller M."/>
            <person name="Vernes S.C."/>
            <person name="Myers E.W."/>
            <person name="Teeling E.C."/>
        </authorList>
    </citation>
    <scope>NUCLEOTIDE SEQUENCE [LARGE SCALE GENOMIC DNA]</scope>
    <source>
        <strain evidence="2">MPipKuh1</strain>
        <tissue evidence="2">Flight muscle</tissue>
    </source>
</reference>
<organism evidence="2 3">
    <name type="scientific">Pipistrellus kuhlii</name>
    <name type="common">Kuhl's pipistrelle</name>
    <dbReference type="NCBI Taxonomy" id="59472"/>
    <lineage>
        <taxon>Eukaryota</taxon>
        <taxon>Metazoa</taxon>
        <taxon>Chordata</taxon>
        <taxon>Craniata</taxon>
        <taxon>Vertebrata</taxon>
        <taxon>Euteleostomi</taxon>
        <taxon>Mammalia</taxon>
        <taxon>Eutheria</taxon>
        <taxon>Laurasiatheria</taxon>
        <taxon>Chiroptera</taxon>
        <taxon>Yangochiroptera</taxon>
        <taxon>Vespertilionidae</taxon>
        <taxon>Pipistrellus</taxon>
    </lineage>
</organism>
<accession>A0A7J7V0T4</accession>
<protein>
    <submittedName>
        <fullName evidence="2">Uncharacterized protein</fullName>
    </submittedName>
</protein>
<dbReference type="EMBL" id="JACAGB010000017">
    <property type="protein sequence ID" value="KAF6318684.1"/>
    <property type="molecule type" value="Genomic_DNA"/>
</dbReference>
<comment type="caution">
    <text evidence="2">The sequence shown here is derived from an EMBL/GenBank/DDBJ whole genome shotgun (WGS) entry which is preliminary data.</text>
</comment>
<evidence type="ECO:0000313" key="3">
    <source>
        <dbReference type="Proteomes" id="UP000558488"/>
    </source>
</evidence>
<name>A0A7J7V0T4_PIPKU</name>
<sequence length="124" mass="13218">MTRRMLSAPNRAPVLVRTWKRSGRTEGRGTSVPGTWQPGPGAAGPSRPLSQHCLSADCVRAGAERGADDSREHARGLPRGLPPGGRRRRPSLGGRTRLGREGRGARRDEAGRPGDLGARRALGQ</sequence>
<dbReference type="Proteomes" id="UP000558488">
    <property type="component" value="Unassembled WGS sequence"/>
</dbReference>